<comment type="caution">
    <text evidence="1">The sequence shown here is derived from an EMBL/GenBank/DDBJ whole genome shotgun (WGS) entry which is preliminary data.</text>
</comment>
<feature type="non-terminal residue" evidence="1">
    <location>
        <position position="1"/>
    </location>
</feature>
<dbReference type="Gramene" id="TVU28172">
    <property type="protein sequence ID" value="TVU28172"/>
    <property type="gene ID" value="EJB05_19681"/>
</dbReference>
<name>A0A5J9UWB8_9POAL</name>
<evidence type="ECO:0000313" key="2">
    <source>
        <dbReference type="Proteomes" id="UP000324897"/>
    </source>
</evidence>
<evidence type="ECO:0000313" key="1">
    <source>
        <dbReference type="EMBL" id="TVU28172.1"/>
    </source>
</evidence>
<proteinExistence type="predicted"/>
<keyword evidence="2" id="KW-1185">Reference proteome</keyword>
<protein>
    <submittedName>
        <fullName evidence="1">Uncharacterized protein</fullName>
    </submittedName>
</protein>
<organism evidence="1 2">
    <name type="scientific">Eragrostis curvula</name>
    <name type="common">weeping love grass</name>
    <dbReference type="NCBI Taxonomy" id="38414"/>
    <lineage>
        <taxon>Eukaryota</taxon>
        <taxon>Viridiplantae</taxon>
        <taxon>Streptophyta</taxon>
        <taxon>Embryophyta</taxon>
        <taxon>Tracheophyta</taxon>
        <taxon>Spermatophyta</taxon>
        <taxon>Magnoliopsida</taxon>
        <taxon>Liliopsida</taxon>
        <taxon>Poales</taxon>
        <taxon>Poaceae</taxon>
        <taxon>PACMAD clade</taxon>
        <taxon>Chloridoideae</taxon>
        <taxon>Eragrostideae</taxon>
        <taxon>Eragrostidinae</taxon>
        <taxon>Eragrostis</taxon>
    </lineage>
</organism>
<sequence>MTSGSSPSIASVWSSTSLPALSRQKTQSSLCSVPITHTALAVAVAVAVAAPQQATGGGGGQMKTSVLVTPLSGAYGYGERPLCKPLARTGFLVHGSAAAVENFENAVCEEFRLACLCS</sequence>
<accession>A0A5J9UWB8</accession>
<dbReference type="Proteomes" id="UP000324897">
    <property type="component" value="Chromosome 1"/>
</dbReference>
<gene>
    <name evidence="1" type="ORF">EJB05_19681</name>
</gene>
<dbReference type="EMBL" id="RWGY01000011">
    <property type="protein sequence ID" value="TVU28172.1"/>
    <property type="molecule type" value="Genomic_DNA"/>
</dbReference>
<dbReference type="AlphaFoldDB" id="A0A5J9UWB8"/>
<reference evidence="1 2" key="1">
    <citation type="journal article" date="2019" name="Sci. Rep.">
        <title>A high-quality genome of Eragrostis curvula grass provides insights into Poaceae evolution and supports new strategies to enhance forage quality.</title>
        <authorList>
            <person name="Carballo J."/>
            <person name="Santos B.A.C.M."/>
            <person name="Zappacosta D."/>
            <person name="Garbus I."/>
            <person name="Selva J.P."/>
            <person name="Gallo C.A."/>
            <person name="Diaz A."/>
            <person name="Albertini E."/>
            <person name="Caccamo M."/>
            <person name="Echenique V."/>
        </authorList>
    </citation>
    <scope>NUCLEOTIDE SEQUENCE [LARGE SCALE GENOMIC DNA]</scope>
    <source>
        <strain evidence="2">cv. Victoria</strain>
        <tissue evidence="1">Leaf</tissue>
    </source>
</reference>